<sequence>MHSLIQSCPYIGKVPELSDDSLLLLCEIQFTPVFLLETNGQSWAIILPRPNTSDNFSWIFGSRMLGDIGSGKSHGIIPVIVP</sequence>
<dbReference type="GeneID" id="30150589"/>
<organism evidence="1 2">
    <name type="scientific">Babjeviella inositovora NRRL Y-12698</name>
    <dbReference type="NCBI Taxonomy" id="984486"/>
    <lineage>
        <taxon>Eukaryota</taxon>
        <taxon>Fungi</taxon>
        <taxon>Dikarya</taxon>
        <taxon>Ascomycota</taxon>
        <taxon>Saccharomycotina</taxon>
        <taxon>Pichiomycetes</taxon>
        <taxon>Serinales incertae sedis</taxon>
        <taxon>Babjeviella</taxon>
    </lineage>
</organism>
<reference evidence="2" key="1">
    <citation type="submission" date="2016-05" db="EMBL/GenBank/DDBJ databases">
        <title>Comparative genomics of biotechnologically important yeasts.</title>
        <authorList>
            <consortium name="DOE Joint Genome Institute"/>
            <person name="Riley R."/>
            <person name="Haridas S."/>
            <person name="Wolfe K.H."/>
            <person name="Lopes M.R."/>
            <person name="Hittinger C.T."/>
            <person name="Goker M."/>
            <person name="Salamov A."/>
            <person name="Wisecaver J."/>
            <person name="Long T.M."/>
            <person name="Aerts A.L."/>
            <person name="Barry K."/>
            <person name="Choi C."/>
            <person name="Clum A."/>
            <person name="Coughlan A.Y."/>
            <person name="Deshpande S."/>
            <person name="Douglass A.P."/>
            <person name="Hanson S.J."/>
            <person name="Klenk H.-P."/>
            <person name="Labutti K."/>
            <person name="Lapidus A."/>
            <person name="Lindquist E."/>
            <person name="Lipzen A."/>
            <person name="Meier-Kolthoff J.P."/>
            <person name="Ohm R.A."/>
            <person name="Otillar R.P."/>
            <person name="Pangilinan J."/>
            <person name="Peng Y."/>
            <person name="Rokas A."/>
            <person name="Rosa C.A."/>
            <person name="Scheuner C."/>
            <person name="Sibirny A.A."/>
            <person name="Slot J.C."/>
            <person name="Stielow J.B."/>
            <person name="Sun H."/>
            <person name="Kurtzman C.P."/>
            <person name="Blackwell M."/>
            <person name="Grigoriev I.V."/>
            <person name="Jeffries T.W."/>
        </authorList>
    </citation>
    <scope>NUCLEOTIDE SEQUENCE [LARGE SCALE GENOMIC DNA]</scope>
    <source>
        <strain evidence="2">NRRL Y-12698</strain>
    </source>
</reference>
<evidence type="ECO:0000313" key="2">
    <source>
        <dbReference type="Proteomes" id="UP000094336"/>
    </source>
</evidence>
<dbReference type="RefSeq" id="XP_018988446.1">
    <property type="nucleotide sequence ID" value="XM_019132736.1"/>
</dbReference>
<proteinExistence type="predicted"/>
<dbReference type="Proteomes" id="UP000094336">
    <property type="component" value="Unassembled WGS sequence"/>
</dbReference>
<dbReference type="EMBL" id="KV454426">
    <property type="protein sequence ID" value="ODQ83118.1"/>
    <property type="molecule type" value="Genomic_DNA"/>
</dbReference>
<accession>A0A1E3QZP7</accession>
<gene>
    <name evidence="1" type="ORF">BABINDRAFT_81174</name>
</gene>
<keyword evidence="2" id="KW-1185">Reference proteome</keyword>
<name>A0A1E3QZP7_9ASCO</name>
<dbReference type="AlphaFoldDB" id="A0A1E3QZP7"/>
<protein>
    <submittedName>
        <fullName evidence="1">Uncharacterized protein</fullName>
    </submittedName>
</protein>
<evidence type="ECO:0000313" key="1">
    <source>
        <dbReference type="EMBL" id="ODQ83118.1"/>
    </source>
</evidence>